<accession>A0AAW4VXL9</accession>
<dbReference type="InterPro" id="IPR036388">
    <property type="entry name" value="WH-like_DNA-bd_sf"/>
</dbReference>
<dbReference type="AlphaFoldDB" id="A0AAW4VXL9"/>
<dbReference type="InterPro" id="IPR001789">
    <property type="entry name" value="Sig_transdc_resp-reg_receiver"/>
</dbReference>
<keyword evidence="4" id="KW-0805">Transcription regulation</keyword>
<keyword evidence="2 8" id="KW-0597">Phosphoprotein</keyword>
<comment type="function">
    <text evidence="7">May play the central regulatory role in sporulation. It may be an element of the effector pathway responsible for the activation of sporulation genes in response to nutritional stress. Spo0A may act in concert with spo0H (a sigma factor) to control the expression of some genes that are critical to the sporulation process.</text>
</comment>
<dbReference type="Gene3D" id="3.40.50.2300">
    <property type="match status" value="1"/>
</dbReference>
<dbReference type="InterPro" id="IPR011006">
    <property type="entry name" value="CheY-like_superfamily"/>
</dbReference>
<dbReference type="Proteomes" id="UP001298753">
    <property type="component" value="Unassembled WGS sequence"/>
</dbReference>
<name>A0AAW4VXL9_9FIRM</name>
<dbReference type="GeneID" id="98659090"/>
<feature type="DNA-binding region" description="OmpR/PhoB-type" evidence="9">
    <location>
        <begin position="129"/>
        <end position="225"/>
    </location>
</feature>
<keyword evidence="3" id="KW-0902">Two-component regulatory system</keyword>
<protein>
    <recommendedName>
        <fullName evidence="1">Stage 0 sporulation protein A homolog</fullName>
    </recommendedName>
</protein>
<evidence type="ECO:0000313" key="12">
    <source>
        <dbReference type="EMBL" id="MCC2176227.1"/>
    </source>
</evidence>
<evidence type="ECO:0000256" key="2">
    <source>
        <dbReference type="ARBA" id="ARBA00022553"/>
    </source>
</evidence>
<dbReference type="EMBL" id="JAJEPX010000006">
    <property type="protein sequence ID" value="MCC2176227.1"/>
    <property type="molecule type" value="Genomic_DNA"/>
</dbReference>
<dbReference type="GO" id="GO:0006355">
    <property type="term" value="P:regulation of DNA-templated transcription"/>
    <property type="evidence" value="ECO:0007669"/>
    <property type="project" value="InterPro"/>
</dbReference>
<dbReference type="Gene3D" id="1.10.10.10">
    <property type="entry name" value="Winged helix-like DNA-binding domain superfamily/Winged helix DNA-binding domain"/>
    <property type="match status" value="1"/>
</dbReference>
<dbReference type="InterPro" id="IPR001867">
    <property type="entry name" value="OmpR/PhoB-type_DNA-bd"/>
</dbReference>
<dbReference type="InterPro" id="IPR039420">
    <property type="entry name" value="WalR-like"/>
</dbReference>
<reference evidence="12 13" key="1">
    <citation type="submission" date="2021-10" db="EMBL/GenBank/DDBJ databases">
        <title>Anaerobic single-cell dispensing facilitates the cultivation of human gut bacteria.</title>
        <authorList>
            <person name="Afrizal A."/>
        </authorList>
    </citation>
    <scope>NUCLEOTIDE SEQUENCE [LARGE SCALE GENOMIC DNA]</scope>
    <source>
        <strain evidence="12 13">CLA-AA-H270</strain>
    </source>
</reference>
<gene>
    <name evidence="12" type="ORF">LKD22_03660</name>
</gene>
<dbReference type="CDD" id="cd00383">
    <property type="entry name" value="trans_reg_C"/>
    <property type="match status" value="1"/>
</dbReference>
<evidence type="ECO:0000259" key="10">
    <source>
        <dbReference type="PROSITE" id="PS50110"/>
    </source>
</evidence>
<proteinExistence type="predicted"/>
<dbReference type="CDD" id="cd17574">
    <property type="entry name" value="REC_OmpR"/>
    <property type="match status" value="1"/>
</dbReference>
<dbReference type="PROSITE" id="PS50110">
    <property type="entry name" value="RESPONSE_REGULATORY"/>
    <property type="match status" value="1"/>
</dbReference>
<dbReference type="Pfam" id="PF00486">
    <property type="entry name" value="Trans_reg_C"/>
    <property type="match status" value="1"/>
</dbReference>
<dbReference type="SMART" id="SM00448">
    <property type="entry name" value="REC"/>
    <property type="match status" value="1"/>
</dbReference>
<keyword evidence="5 9" id="KW-0238">DNA-binding</keyword>
<dbReference type="GO" id="GO:0005829">
    <property type="term" value="C:cytosol"/>
    <property type="evidence" value="ECO:0007669"/>
    <property type="project" value="TreeGrafter"/>
</dbReference>
<sequence length="232" mass="25674">MKATILLAEDEQAMREVLTDYFTAKSGGDFTVVPAPDGDTALHLIETRRFDLLLLDIMLPGTDGFALCRAAREQGDAPILFVTAREDEQDKLHGYGLGADDYVVKPFSLAVLYAKALALLRRARGLNAGNTLTAGTLSLDPERGIVTADGRRIDLPPKEFALLRALMERKNRVLTRDELLNLAWGWDFDGTDRVIDGHIKKLRRALGPHADCIKTVVKRGYKLEVDGDENQT</sequence>
<feature type="domain" description="OmpR/PhoB-type" evidence="11">
    <location>
        <begin position="129"/>
        <end position="225"/>
    </location>
</feature>
<dbReference type="GO" id="GO:0032993">
    <property type="term" value="C:protein-DNA complex"/>
    <property type="evidence" value="ECO:0007669"/>
    <property type="project" value="TreeGrafter"/>
</dbReference>
<evidence type="ECO:0000259" key="11">
    <source>
        <dbReference type="PROSITE" id="PS51755"/>
    </source>
</evidence>
<dbReference type="RefSeq" id="WP_227109327.1">
    <property type="nucleotide sequence ID" value="NZ_JAJCKJ010000009.1"/>
</dbReference>
<evidence type="ECO:0000313" key="13">
    <source>
        <dbReference type="Proteomes" id="UP001298753"/>
    </source>
</evidence>
<feature type="domain" description="Response regulatory" evidence="10">
    <location>
        <begin position="4"/>
        <end position="120"/>
    </location>
</feature>
<feature type="modified residue" description="4-aspartylphosphate" evidence="8">
    <location>
        <position position="56"/>
    </location>
</feature>
<dbReference type="Pfam" id="PF00072">
    <property type="entry name" value="Response_reg"/>
    <property type="match status" value="1"/>
</dbReference>
<keyword evidence="6" id="KW-0804">Transcription</keyword>
<evidence type="ECO:0000256" key="1">
    <source>
        <dbReference type="ARBA" id="ARBA00018672"/>
    </source>
</evidence>
<evidence type="ECO:0000256" key="6">
    <source>
        <dbReference type="ARBA" id="ARBA00023163"/>
    </source>
</evidence>
<dbReference type="PANTHER" id="PTHR48111">
    <property type="entry name" value="REGULATOR OF RPOS"/>
    <property type="match status" value="1"/>
</dbReference>
<dbReference type="Gene3D" id="6.10.250.690">
    <property type="match status" value="1"/>
</dbReference>
<keyword evidence="13" id="KW-1185">Reference proteome</keyword>
<evidence type="ECO:0000256" key="7">
    <source>
        <dbReference type="ARBA" id="ARBA00024867"/>
    </source>
</evidence>
<dbReference type="SUPFAM" id="SSF52172">
    <property type="entry name" value="CheY-like"/>
    <property type="match status" value="1"/>
</dbReference>
<dbReference type="GO" id="GO:0000976">
    <property type="term" value="F:transcription cis-regulatory region binding"/>
    <property type="evidence" value="ECO:0007669"/>
    <property type="project" value="TreeGrafter"/>
</dbReference>
<evidence type="ECO:0000256" key="4">
    <source>
        <dbReference type="ARBA" id="ARBA00023015"/>
    </source>
</evidence>
<evidence type="ECO:0000256" key="5">
    <source>
        <dbReference type="ARBA" id="ARBA00023125"/>
    </source>
</evidence>
<comment type="caution">
    <text evidence="12">The sequence shown here is derived from an EMBL/GenBank/DDBJ whole genome shotgun (WGS) entry which is preliminary data.</text>
</comment>
<evidence type="ECO:0000256" key="3">
    <source>
        <dbReference type="ARBA" id="ARBA00023012"/>
    </source>
</evidence>
<dbReference type="PANTHER" id="PTHR48111:SF1">
    <property type="entry name" value="TWO-COMPONENT RESPONSE REGULATOR ORR33"/>
    <property type="match status" value="1"/>
</dbReference>
<dbReference type="PROSITE" id="PS51755">
    <property type="entry name" value="OMPR_PHOB"/>
    <property type="match status" value="1"/>
</dbReference>
<dbReference type="GO" id="GO:0000156">
    <property type="term" value="F:phosphorelay response regulator activity"/>
    <property type="evidence" value="ECO:0007669"/>
    <property type="project" value="TreeGrafter"/>
</dbReference>
<evidence type="ECO:0000256" key="8">
    <source>
        <dbReference type="PROSITE-ProRule" id="PRU00169"/>
    </source>
</evidence>
<organism evidence="12 13">
    <name type="scientific">Agathobaculum butyriciproducens</name>
    <dbReference type="NCBI Taxonomy" id="1628085"/>
    <lineage>
        <taxon>Bacteria</taxon>
        <taxon>Bacillati</taxon>
        <taxon>Bacillota</taxon>
        <taxon>Clostridia</taxon>
        <taxon>Eubacteriales</taxon>
        <taxon>Butyricicoccaceae</taxon>
        <taxon>Agathobaculum</taxon>
    </lineage>
</organism>
<evidence type="ECO:0000256" key="9">
    <source>
        <dbReference type="PROSITE-ProRule" id="PRU01091"/>
    </source>
</evidence>
<dbReference type="SMART" id="SM00862">
    <property type="entry name" value="Trans_reg_C"/>
    <property type="match status" value="1"/>
</dbReference>